<name>A9B7Q6_HERA2</name>
<gene>
    <name evidence="2" type="ordered locus">Haur_1791</name>
</gene>
<proteinExistence type="predicted"/>
<keyword evidence="1" id="KW-0472">Membrane</keyword>
<feature type="transmembrane region" description="Helical" evidence="1">
    <location>
        <begin position="261"/>
        <end position="281"/>
    </location>
</feature>
<dbReference type="STRING" id="316274.Haur_1791"/>
<accession>A9B7Q6</accession>
<dbReference type="InParanoid" id="A9B7Q6"/>
<dbReference type="BioCyc" id="HAUR316274:GHYA-1819-MONOMER"/>
<protein>
    <submittedName>
        <fullName evidence="2">Uncharacterized protein</fullName>
    </submittedName>
</protein>
<feature type="transmembrane region" description="Helical" evidence="1">
    <location>
        <begin position="64"/>
        <end position="82"/>
    </location>
</feature>
<evidence type="ECO:0000256" key="1">
    <source>
        <dbReference type="SAM" id="Phobius"/>
    </source>
</evidence>
<feature type="transmembrane region" description="Helical" evidence="1">
    <location>
        <begin position="88"/>
        <end position="110"/>
    </location>
</feature>
<keyword evidence="1" id="KW-0812">Transmembrane</keyword>
<evidence type="ECO:0000313" key="2">
    <source>
        <dbReference type="EMBL" id="ABX04434.1"/>
    </source>
</evidence>
<dbReference type="AlphaFoldDB" id="A9B7Q6"/>
<feature type="transmembrane region" description="Helical" evidence="1">
    <location>
        <begin position="234"/>
        <end position="255"/>
    </location>
</feature>
<dbReference type="HOGENOM" id="CLU_846682_0_0_0"/>
<keyword evidence="1" id="KW-1133">Transmembrane helix</keyword>
<organism evidence="2 3">
    <name type="scientific">Herpetosiphon aurantiacus (strain ATCC 23779 / DSM 785 / 114-95)</name>
    <dbReference type="NCBI Taxonomy" id="316274"/>
    <lineage>
        <taxon>Bacteria</taxon>
        <taxon>Bacillati</taxon>
        <taxon>Chloroflexota</taxon>
        <taxon>Chloroflexia</taxon>
        <taxon>Herpetosiphonales</taxon>
        <taxon>Herpetosiphonaceae</taxon>
        <taxon>Herpetosiphon</taxon>
    </lineage>
</organism>
<dbReference type="Proteomes" id="UP000000787">
    <property type="component" value="Chromosome"/>
</dbReference>
<sequence>MLKKSEIHEMIDQAIEANSEAEKALEPDPNVDPVTYLDQQWRQERAKYVGVYYLDHSRSMGNPLALVIFFFMCFGAGIMLWIEASRLPISMFYCVSIFFILTSLLILWALRNAIMLMLAERRYLKKRAILIKQYGDPTLIVELPVATRRLGYSWPKNSRSEAETRFHELQAEYYDVSTRDQAYNEQIQRLIAHTPAPDQRYLTELAQLEQRWVKQRFSYLEYDNRARYYQSPSLFGAWIVLGLGLGLVGFGVMLAVEGHKLLYPMLCCAFGLLMVLSFSTIRKQATELDQAEQHYFAQRQRISHDYGR</sequence>
<dbReference type="EMBL" id="CP000875">
    <property type="protein sequence ID" value="ABX04434.1"/>
    <property type="molecule type" value="Genomic_DNA"/>
</dbReference>
<dbReference type="KEGG" id="hau:Haur_1791"/>
<reference evidence="2 3" key="1">
    <citation type="journal article" date="2011" name="Stand. Genomic Sci.">
        <title>Complete genome sequence of the filamentous gliding predatory bacterium Herpetosiphon aurantiacus type strain (114-95(T)).</title>
        <authorList>
            <person name="Kiss H."/>
            <person name="Nett M."/>
            <person name="Domin N."/>
            <person name="Martin K."/>
            <person name="Maresca J.A."/>
            <person name="Copeland A."/>
            <person name="Lapidus A."/>
            <person name="Lucas S."/>
            <person name="Berry K.W."/>
            <person name="Glavina Del Rio T."/>
            <person name="Dalin E."/>
            <person name="Tice H."/>
            <person name="Pitluck S."/>
            <person name="Richardson P."/>
            <person name="Bruce D."/>
            <person name="Goodwin L."/>
            <person name="Han C."/>
            <person name="Detter J.C."/>
            <person name="Schmutz J."/>
            <person name="Brettin T."/>
            <person name="Land M."/>
            <person name="Hauser L."/>
            <person name="Kyrpides N.C."/>
            <person name="Ivanova N."/>
            <person name="Goker M."/>
            <person name="Woyke T."/>
            <person name="Klenk H.P."/>
            <person name="Bryant D.A."/>
        </authorList>
    </citation>
    <scope>NUCLEOTIDE SEQUENCE [LARGE SCALE GENOMIC DNA]</scope>
    <source>
        <strain evidence="3">ATCC 23779 / DSM 785 / 114-95</strain>
    </source>
</reference>
<keyword evidence="3" id="KW-1185">Reference proteome</keyword>
<evidence type="ECO:0000313" key="3">
    <source>
        <dbReference type="Proteomes" id="UP000000787"/>
    </source>
</evidence>